<keyword evidence="1" id="KW-0812">Transmembrane</keyword>
<keyword evidence="3" id="KW-1185">Reference proteome</keyword>
<evidence type="ECO:0000256" key="1">
    <source>
        <dbReference type="SAM" id="Phobius"/>
    </source>
</evidence>
<feature type="transmembrane region" description="Helical" evidence="1">
    <location>
        <begin position="236"/>
        <end position="254"/>
    </location>
</feature>
<gene>
    <name evidence="2" type="primary">CACNA1H</name>
    <name evidence="2" type="ORF">SPIL2461_LOCUS18454</name>
</gene>
<dbReference type="OrthoDB" id="439917at2759"/>
<evidence type="ECO:0000313" key="2">
    <source>
        <dbReference type="EMBL" id="CAE7669999.1"/>
    </source>
</evidence>
<protein>
    <submittedName>
        <fullName evidence="2">CACNA1H protein</fullName>
    </submittedName>
</protein>
<feature type="transmembrane region" description="Helical" evidence="1">
    <location>
        <begin position="104"/>
        <end position="126"/>
    </location>
</feature>
<name>A0A812W452_SYMPI</name>
<feature type="transmembrane region" description="Helical" evidence="1">
    <location>
        <begin position="155"/>
        <end position="178"/>
    </location>
</feature>
<dbReference type="Proteomes" id="UP000649617">
    <property type="component" value="Unassembled WGS sequence"/>
</dbReference>
<feature type="transmembrane region" description="Helical" evidence="1">
    <location>
        <begin position="72"/>
        <end position="92"/>
    </location>
</feature>
<keyword evidence="1" id="KW-1133">Transmembrane helix</keyword>
<organism evidence="2 3">
    <name type="scientific">Symbiodinium pilosum</name>
    <name type="common">Dinoflagellate</name>
    <dbReference type="NCBI Taxonomy" id="2952"/>
    <lineage>
        <taxon>Eukaryota</taxon>
        <taxon>Sar</taxon>
        <taxon>Alveolata</taxon>
        <taxon>Dinophyceae</taxon>
        <taxon>Suessiales</taxon>
        <taxon>Symbiodiniaceae</taxon>
        <taxon>Symbiodinium</taxon>
    </lineage>
</organism>
<feature type="transmembrane region" description="Helical" evidence="1">
    <location>
        <begin position="210"/>
        <end position="230"/>
    </location>
</feature>
<dbReference type="EMBL" id="CAJNIZ010043826">
    <property type="protein sequence ID" value="CAE7669999.1"/>
    <property type="molecule type" value="Genomic_DNA"/>
</dbReference>
<proteinExistence type="predicted"/>
<feature type="transmembrane region" description="Helical" evidence="1">
    <location>
        <begin position="266"/>
        <end position="286"/>
    </location>
</feature>
<sequence length="807" mass="88864">MNQSSLSKLTIVAVGNQLVMVIQTFSTISKLRIAWPEPVKSLIELADLIMMINLDFVKIACVSQRDHPVVKLLGQLLAFPALAFGLCSIWLIQKYLRRSMPLDHLINVLGFILFAFFLSLTLASLLPFQCIANPNGTSSMANNPGVLCYQTPDHMVLVVVAGCGILFYPVGIIAWAAWTTYLYPSWAATGKGLTLLYRYRCFFQRFTPQCYFFGLFILLRNFFLALSPIILVPIPALQIVTVGTMLLISMALQIRLWPWRTHVANLADLLMMQFVIVVLLGVSPLLDIDKAAATTLLGTLLCVPVLAPLVIGLVVVIWMGWRSVEKKVRYDVFLCHHKGGAGALARYIKLKLTTHAACNVFLDADCLESLDGLFDIVRDQTKSFVVILTQETLWEDVDCKSKLVPWLVQPDAALSSKHICHHWTGNITYNVLSSLVASRNAIRTVPAPWILQDSGQVESALSVCVVKCDGFVGYTASQIDAVPQLWSADQQHALGCNWADLDFLRVFLGHGISASDVIEAYKVLLALHCVDMPRFGKDDEKHACIEKIVVRCGLSRKTFSEEIGVTAKARILMTGAVADAEALTVIEICQHMVQNRLQVTCALVRTELEVRSMMSYASYLVVLLSRGMLRDPSFARLLLAATSSPNFSSSGVNSRTAHPALWIPFLHVSSCTVHHIRHPDRCEKSEARVGEGERDQQRKRERVLKEKERAILAQVSCLVFSPFGEGRLGAGLPSSWRVSSGGSRWTCVSAGGWWGGGLSRIPRHLEMKPIRRAGVAACGGLASNPLTGSVGALNSLGLLLLGEQTWA</sequence>
<comment type="caution">
    <text evidence="2">The sequence shown here is derived from an EMBL/GenBank/DDBJ whole genome shotgun (WGS) entry which is preliminary data.</text>
</comment>
<feature type="transmembrane region" description="Helical" evidence="1">
    <location>
        <begin position="298"/>
        <end position="321"/>
    </location>
</feature>
<reference evidence="2" key="1">
    <citation type="submission" date="2021-02" db="EMBL/GenBank/DDBJ databases">
        <authorList>
            <person name="Dougan E. K."/>
            <person name="Rhodes N."/>
            <person name="Thang M."/>
            <person name="Chan C."/>
        </authorList>
    </citation>
    <scope>NUCLEOTIDE SEQUENCE</scope>
</reference>
<keyword evidence="1" id="KW-0472">Membrane</keyword>
<evidence type="ECO:0000313" key="3">
    <source>
        <dbReference type="Proteomes" id="UP000649617"/>
    </source>
</evidence>
<accession>A0A812W452</accession>
<dbReference type="AlphaFoldDB" id="A0A812W452"/>